<dbReference type="RefSeq" id="WP_220115024.1">
    <property type="nucleotide sequence ID" value="NZ_JAHZSV010000041.1"/>
</dbReference>
<feature type="domain" description="Response regulatory" evidence="2">
    <location>
        <begin position="4"/>
        <end position="124"/>
    </location>
</feature>
<evidence type="ECO:0000259" key="2">
    <source>
        <dbReference type="PROSITE" id="PS50110"/>
    </source>
</evidence>
<dbReference type="Gene3D" id="3.40.50.2300">
    <property type="match status" value="1"/>
</dbReference>
<dbReference type="SMART" id="SM00448">
    <property type="entry name" value="REC"/>
    <property type="match status" value="1"/>
</dbReference>
<gene>
    <name evidence="3" type="ORF">K1F36_18015</name>
</gene>
<dbReference type="SUPFAM" id="SSF52172">
    <property type="entry name" value="CheY-like"/>
    <property type="match status" value="1"/>
</dbReference>
<dbReference type="InterPro" id="IPR011006">
    <property type="entry name" value="CheY-like_superfamily"/>
</dbReference>
<proteinExistence type="predicted"/>
<dbReference type="PANTHER" id="PTHR44520:SF2">
    <property type="entry name" value="RESPONSE REGULATOR RCP1"/>
    <property type="match status" value="1"/>
</dbReference>
<dbReference type="Proteomes" id="UP001196136">
    <property type="component" value="Unassembled WGS sequence"/>
</dbReference>
<organism evidence="3 4">
    <name type="scientific">Flagellimonas abyssi</name>
    <dbReference type="NCBI Taxonomy" id="2864871"/>
    <lineage>
        <taxon>Bacteria</taxon>
        <taxon>Pseudomonadati</taxon>
        <taxon>Bacteroidota</taxon>
        <taxon>Flavobacteriia</taxon>
        <taxon>Flavobacteriales</taxon>
        <taxon>Flavobacteriaceae</taxon>
        <taxon>Flagellimonas</taxon>
    </lineage>
</organism>
<dbReference type="PROSITE" id="PS50110">
    <property type="entry name" value="RESPONSE_REGULATORY"/>
    <property type="match status" value="1"/>
</dbReference>
<name>A0ABS7EVS1_9FLAO</name>
<accession>A0ABS7EVS1</accession>
<dbReference type="InterPro" id="IPR001789">
    <property type="entry name" value="Sig_transdc_resp-reg_receiver"/>
</dbReference>
<dbReference type="PANTHER" id="PTHR44520">
    <property type="entry name" value="RESPONSE REGULATOR RCP1-RELATED"/>
    <property type="match status" value="1"/>
</dbReference>
<keyword evidence="4" id="KW-1185">Reference proteome</keyword>
<feature type="modified residue" description="4-aspartylphosphate" evidence="1">
    <location>
        <position position="59"/>
    </location>
</feature>
<dbReference type="InterPro" id="IPR052893">
    <property type="entry name" value="TCS_response_regulator"/>
</dbReference>
<protein>
    <submittedName>
        <fullName evidence="3">Response regulator</fullName>
    </submittedName>
</protein>
<evidence type="ECO:0000313" key="3">
    <source>
        <dbReference type="EMBL" id="MBW8201722.1"/>
    </source>
</evidence>
<evidence type="ECO:0000313" key="4">
    <source>
        <dbReference type="Proteomes" id="UP001196136"/>
    </source>
</evidence>
<dbReference type="Pfam" id="PF00072">
    <property type="entry name" value="Response_reg"/>
    <property type="match status" value="1"/>
</dbReference>
<comment type="caution">
    <text evidence="3">The sequence shown here is derived from an EMBL/GenBank/DDBJ whole genome shotgun (WGS) entry which is preliminary data.</text>
</comment>
<keyword evidence="1" id="KW-0597">Phosphoprotein</keyword>
<dbReference type="EMBL" id="JAHZSV010000041">
    <property type="protein sequence ID" value="MBW8201722.1"/>
    <property type="molecule type" value="Genomic_DNA"/>
</dbReference>
<evidence type="ECO:0000256" key="1">
    <source>
        <dbReference type="PROSITE-ProRule" id="PRU00169"/>
    </source>
</evidence>
<sequence>MYKEIFLIDDDSLVNRIHTIHISNMGFKDKITSFTDPEMALEELGNKVGFNGKILILLDINMPEMSGFEFLEHMLTNNFSESFVVIIVTSSESHGDRERAKKYGKYVKDFISKPLNRAHLMNYL</sequence>
<reference evidence="3 4" key="1">
    <citation type="submission" date="2021-08" db="EMBL/GenBank/DDBJ databases">
        <title>Muricauda profundi sp. nov., a marine bacterium isolated from deep seawater of the Mariana Trench.</title>
        <authorList>
            <person name="Wei Y."/>
        </authorList>
    </citation>
    <scope>NUCLEOTIDE SEQUENCE [LARGE SCALE GENOMIC DNA]</scope>
    <source>
        <strain evidence="3 4">W52</strain>
    </source>
</reference>